<comment type="caution">
    <text evidence="2">The sequence shown here is derived from an EMBL/GenBank/DDBJ whole genome shotgun (WGS) entry which is preliminary data.</text>
</comment>
<accession>A0A7Y9TRZ6</accession>
<organism evidence="2 3">
    <name type="scientific">Granulicella arctica</name>
    <dbReference type="NCBI Taxonomy" id="940613"/>
    <lineage>
        <taxon>Bacteria</taxon>
        <taxon>Pseudomonadati</taxon>
        <taxon>Acidobacteriota</taxon>
        <taxon>Terriglobia</taxon>
        <taxon>Terriglobales</taxon>
        <taxon>Acidobacteriaceae</taxon>
        <taxon>Granulicella</taxon>
    </lineage>
</organism>
<gene>
    <name evidence="2" type="ORF">HDF17_000900</name>
</gene>
<feature type="transmembrane region" description="Helical" evidence="1">
    <location>
        <begin position="41"/>
        <end position="64"/>
    </location>
</feature>
<feature type="transmembrane region" description="Helical" evidence="1">
    <location>
        <begin position="73"/>
        <end position="93"/>
    </location>
</feature>
<dbReference type="RefSeq" id="WP_179488159.1">
    <property type="nucleotide sequence ID" value="NZ_JACCCW010000001.1"/>
</dbReference>
<protein>
    <submittedName>
        <fullName evidence="2">Magnesium-transporting ATPase (P-type)</fullName>
    </submittedName>
</protein>
<dbReference type="AlphaFoldDB" id="A0A7Y9TRZ6"/>
<dbReference type="EMBL" id="JACCCW010000001">
    <property type="protein sequence ID" value="NYF78613.1"/>
    <property type="molecule type" value="Genomic_DNA"/>
</dbReference>
<keyword evidence="1" id="KW-0472">Membrane</keyword>
<dbReference type="PANTHER" id="PTHR36318">
    <property type="entry name" value="OS06G0581300 PROTEIN"/>
    <property type="match status" value="1"/>
</dbReference>
<dbReference type="Proteomes" id="UP000589520">
    <property type="component" value="Unassembled WGS sequence"/>
</dbReference>
<sequence length="112" mass="13021">MKIFLKILFSAVFLWMIGMTVHVQAYKSIGLSPNEFFWATSPWACATLFDAYFGFLTFFVWVCFKETKVWVKVLWFVLIMMLGNIAMSGYVLIQLFRLKAEEPASAVLSRRN</sequence>
<dbReference type="Pfam" id="PF07343">
    <property type="entry name" value="DUF1475"/>
    <property type="match status" value="1"/>
</dbReference>
<keyword evidence="1" id="KW-1133">Transmembrane helix</keyword>
<proteinExistence type="predicted"/>
<dbReference type="InterPro" id="IPR009943">
    <property type="entry name" value="DUF1475"/>
</dbReference>
<keyword evidence="3" id="KW-1185">Reference proteome</keyword>
<reference evidence="2 3" key="1">
    <citation type="submission" date="2020-07" db="EMBL/GenBank/DDBJ databases">
        <title>Genomic Encyclopedia of Type Strains, Phase IV (KMG-V): Genome sequencing to study the core and pangenomes of soil and plant-associated prokaryotes.</title>
        <authorList>
            <person name="Whitman W."/>
        </authorList>
    </citation>
    <scope>NUCLEOTIDE SEQUENCE [LARGE SCALE GENOMIC DNA]</scope>
    <source>
        <strain evidence="2 3">X4EP2</strain>
    </source>
</reference>
<evidence type="ECO:0000256" key="1">
    <source>
        <dbReference type="SAM" id="Phobius"/>
    </source>
</evidence>
<name>A0A7Y9TRZ6_9BACT</name>
<dbReference type="PANTHER" id="PTHR36318:SF5">
    <property type="entry name" value="TRANSMEMBRANE PROTEIN"/>
    <property type="match status" value="1"/>
</dbReference>
<evidence type="ECO:0000313" key="3">
    <source>
        <dbReference type="Proteomes" id="UP000589520"/>
    </source>
</evidence>
<evidence type="ECO:0000313" key="2">
    <source>
        <dbReference type="EMBL" id="NYF78613.1"/>
    </source>
</evidence>
<keyword evidence="1" id="KW-0812">Transmembrane</keyword>